<evidence type="ECO:0000313" key="5">
    <source>
        <dbReference type="Proteomes" id="UP000196386"/>
    </source>
</evidence>
<evidence type="ECO:0000256" key="2">
    <source>
        <dbReference type="ARBA" id="ARBA00023163"/>
    </source>
</evidence>
<dbReference type="Pfam" id="PF00455">
    <property type="entry name" value="DeoRC"/>
    <property type="match status" value="1"/>
</dbReference>
<accession>A0A1Y4N5C9</accession>
<dbReference type="PANTHER" id="PTHR30363:SF8">
    <property type="entry name" value="DEOXYRIBOSE OPERON REPRESSOR"/>
    <property type="match status" value="1"/>
</dbReference>
<dbReference type="InterPro" id="IPR050313">
    <property type="entry name" value="Carb_Metab_HTH_regulators"/>
</dbReference>
<sequence>MEKEIAGTKIFMFGENIVALNSENVHNKNTHCVANIVVEGGRSMNNETAKEKRMLRELELLKKHQRISVKELAETLNVSDMTVRRDLELLRKNHVLERSYGYATLVEGGDGYADDGEIYDLRRARIQNLNEKDRIAKYAASLIEPGDWIFLDNGTTVSRITFYLPTDFEYTVLCYNYVIMVELLKRPNINVLFPGGYYHPEDYNFTSTEAVDFIRRHRANKAFISVSGVHRNLGITCINAHIVDNKRALIDSSAQNILMADSSKFDLVKANHFAELSDVDLVITDTKLPYEWREFLQNTHTALKLV</sequence>
<dbReference type="SUPFAM" id="SSF100950">
    <property type="entry name" value="NagB/RpiA/CoA transferase-like"/>
    <property type="match status" value="1"/>
</dbReference>
<dbReference type="PANTHER" id="PTHR30363">
    <property type="entry name" value="HTH-TYPE TRANSCRIPTIONAL REGULATOR SRLR-RELATED"/>
    <property type="match status" value="1"/>
</dbReference>
<dbReference type="InterPro" id="IPR036390">
    <property type="entry name" value="WH_DNA-bd_sf"/>
</dbReference>
<keyword evidence="1" id="KW-0805">Transcription regulation</keyword>
<feature type="domain" description="HTH deoR-type" evidence="3">
    <location>
        <begin position="50"/>
        <end position="105"/>
    </location>
</feature>
<dbReference type="InterPro" id="IPR037171">
    <property type="entry name" value="NagB/RpiA_transferase-like"/>
</dbReference>
<dbReference type="PRINTS" id="PR00037">
    <property type="entry name" value="HTHLACR"/>
</dbReference>
<organism evidence="4 5">
    <name type="scientific">Anaerotruncus colihominis</name>
    <dbReference type="NCBI Taxonomy" id="169435"/>
    <lineage>
        <taxon>Bacteria</taxon>
        <taxon>Bacillati</taxon>
        <taxon>Bacillota</taxon>
        <taxon>Clostridia</taxon>
        <taxon>Eubacteriales</taxon>
        <taxon>Oscillospiraceae</taxon>
        <taxon>Anaerotruncus</taxon>
    </lineage>
</organism>
<dbReference type="SUPFAM" id="SSF46785">
    <property type="entry name" value="Winged helix' DNA-binding domain"/>
    <property type="match status" value="1"/>
</dbReference>
<dbReference type="Gene3D" id="1.10.10.10">
    <property type="entry name" value="Winged helix-like DNA-binding domain superfamily/Winged helix DNA-binding domain"/>
    <property type="match status" value="1"/>
</dbReference>
<dbReference type="GO" id="GO:0003700">
    <property type="term" value="F:DNA-binding transcription factor activity"/>
    <property type="evidence" value="ECO:0007669"/>
    <property type="project" value="InterPro"/>
</dbReference>
<proteinExistence type="predicted"/>
<evidence type="ECO:0000259" key="3">
    <source>
        <dbReference type="PROSITE" id="PS51000"/>
    </source>
</evidence>
<keyword evidence="2" id="KW-0804">Transcription</keyword>
<comment type="caution">
    <text evidence="4">The sequence shown here is derived from an EMBL/GenBank/DDBJ whole genome shotgun (WGS) entry which is preliminary data.</text>
</comment>
<dbReference type="EMBL" id="NFKP01000001">
    <property type="protein sequence ID" value="OUP71587.1"/>
    <property type="molecule type" value="Genomic_DNA"/>
</dbReference>
<dbReference type="SMART" id="SM01134">
    <property type="entry name" value="DeoRC"/>
    <property type="match status" value="1"/>
</dbReference>
<dbReference type="InterPro" id="IPR001034">
    <property type="entry name" value="DeoR_HTH"/>
</dbReference>
<dbReference type="InterPro" id="IPR014036">
    <property type="entry name" value="DeoR-like_C"/>
</dbReference>
<dbReference type="AlphaFoldDB" id="A0A1Y4N5C9"/>
<dbReference type="SMART" id="SM00420">
    <property type="entry name" value="HTH_DEOR"/>
    <property type="match status" value="1"/>
</dbReference>
<dbReference type="InterPro" id="IPR036388">
    <property type="entry name" value="WH-like_DNA-bd_sf"/>
</dbReference>
<reference evidence="5" key="1">
    <citation type="submission" date="2017-04" db="EMBL/GenBank/DDBJ databases">
        <title>Function of individual gut microbiota members based on whole genome sequencing of pure cultures obtained from chicken caecum.</title>
        <authorList>
            <person name="Medvecky M."/>
            <person name="Cejkova D."/>
            <person name="Polansky O."/>
            <person name="Karasova D."/>
            <person name="Kubasova T."/>
            <person name="Cizek A."/>
            <person name="Rychlik I."/>
        </authorList>
    </citation>
    <scope>NUCLEOTIDE SEQUENCE [LARGE SCALE GENOMIC DNA]</scope>
    <source>
        <strain evidence="5">An175</strain>
    </source>
</reference>
<dbReference type="Pfam" id="PF08220">
    <property type="entry name" value="HTH_DeoR"/>
    <property type="match status" value="1"/>
</dbReference>
<name>A0A1Y4N5C9_9FIRM</name>
<protein>
    <recommendedName>
        <fullName evidence="3">HTH deoR-type domain-containing protein</fullName>
    </recommendedName>
</protein>
<evidence type="ECO:0000313" key="4">
    <source>
        <dbReference type="EMBL" id="OUP71587.1"/>
    </source>
</evidence>
<gene>
    <name evidence="4" type="ORF">B5F11_01605</name>
</gene>
<dbReference type="RefSeq" id="WP_087299194.1">
    <property type="nucleotide sequence ID" value="NZ_NFKP01000001.1"/>
</dbReference>
<evidence type="ECO:0000256" key="1">
    <source>
        <dbReference type="ARBA" id="ARBA00023015"/>
    </source>
</evidence>
<dbReference type="Proteomes" id="UP000196386">
    <property type="component" value="Unassembled WGS sequence"/>
</dbReference>
<dbReference type="PROSITE" id="PS51000">
    <property type="entry name" value="HTH_DEOR_2"/>
    <property type="match status" value="1"/>
</dbReference>